<feature type="compositionally biased region" description="Basic and acidic residues" evidence="1">
    <location>
        <begin position="69"/>
        <end position="83"/>
    </location>
</feature>
<proteinExistence type="predicted"/>
<evidence type="ECO:0000313" key="2">
    <source>
        <dbReference type="EMBL" id="CAK0838871.1"/>
    </source>
</evidence>
<dbReference type="EMBL" id="CAUYUJ010014253">
    <property type="protein sequence ID" value="CAK0838871.1"/>
    <property type="molecule type" value="Genomic_DNA"/>
</dbReference>
<evidence type="ECO:0000256" key="1">
    <source>
        <dbReference type="SAM" id="MobiDB-lite"/>
    </source>
</evidence>
<feature type="compositionally biased region" description="Basic and acidic residues" evidence="1">
    <location>
        <begin position="100"/>
        <end position="122"/>
    </location>
</feature>
<keyword evidence="3" id="KW-1185">Reference proteome</keyword>
<accession>A0ABN9T1P3</accession>
<feature type="compositionally biased region" description="Basic and acidic residues" evidence="1">
    <location>
        <begin position="1"/>
        <end position="15"/>
    </location>
</feature>
<name>A0ABN9T1P3_9DINO</name>
<sequence length="148" mass="16185">MPREQKPAYEKDEQKPVISISSGVRDVSNQPAQATGVLHTPPACEPQLLTQAGGRQASDGRARPPSQADARKAAALQRREETRKRKGTRTKGETTAAHNARRERTGRGEDAAAGREPPDPAVRRARPRHACRGARRRKRREGEEGEGG</sequence>
<evidence type="ECO:0000313" key="3">
    <source>
        <dbReference type="Proteomes" id="UP001189429"/>
    </source>
</evidence>
<protein>
    <submittedName>
        <fullName evidence="2">Uncharacterized protein</fullName>
    </submittedName>
</protein>
<feature type="compositionally biased region" description="Polar residues" evidence="1">
    <location>
        <begin position="19"/>
        <end position="33"/>
    </location>
</feature>
<dbReference type="Proteomes" id="UP001189429">
    <property type="component" value="Unassembled WGS sequence"/>
</dbReference>
<reference evidence="2" key="1">
    <citation type="submission" date="2023-10" db="EMBL/GenBank/DDBJ databases">
        <authorList>
            <person name="Chen Y."/>
            <person name="Shah S."/>
            <person name="Dougan E. K."/>
            <person name="Thang M."/>
            <person name="Chan C."/>
        </authorList>
    </citation>
    <scope>NUCLEOTIDE SEQUENCE [LARGE SCALE GENOMIC DNA]</scope>
</reference>
<comment type="caution">
    <text evidence="2">The sequence shown here is derived from an EMBL/GenBank/DDBJ whole genome shotgun (WGS) entry which is preliminary data.</text>
</comment>
<feature type="compositionally biased region" description="Basic residues" evidence="1">
    <location>
        <begin position="123"/>
        <end position="139"/>
    </location>
</feature>
<gene>
    <name evidence="2" type="ORF">PCOR1329_LOCUS34717</name>
</gene>
<feature type="region of interest" description="Disordered" evidence="1">
    <location>
        <begin position="1"/>
        <end position="148"/>
    </location>
</feature>
<organism evidence="2 3">
    <name type="scientific">Prorocentrum cordatum</name>
    <dbReference type="NCBI Taxonomy" id="2364126"/>
    <lineage>
        <taxon>Eukaryota</taxon>
        <taxon>Sar</taxon>
        <taxon>Alveolata</taxon>
        <taxon>Dinophyceae</taxon>
        <taxon>Prorocentrales</taxon>
        <taxon>Prorocentraceae</taxon>
        <taxon>Prorocentrum</taxon>
    </lineage>
</organism>